<name>A0A5A7V674_CUCMM</name>
<dbReference type="PANTHER" id="PTHR15503:SF45">
    <property type="entry name" value="RNA-DIRECTED DNA POLYMERASE HOMOLOG"/>
    <property type="match status" value="1"/>
</dbReference>
<dbReference type="OrthoDB" id="1751327at2759"/>
<dbReference type="SUPFAM" id="SSF50630">
    <property type="entry name" value="Acid proteases"/>
    <property type="match status" value="1"/>
</dbReference>
<dbReference type="GO" id="GO:0003964">
    <property type="term" value="F:RNA-directed DNA polymerase activity"/>
    <property type="evidence" value="ECO:0007669"/>
    <property type="project" value="UniProtKB-KW"/>
</dbReference>
<gene>
    <name evidence="1" type="ORF">E6C27_scaffold89G003010</name>
</gene>
<comment type="caution">
    <text evidence="1">The sequence shown here is derived from an EMBL/GenBank/DDBJ whole genome shotgun (WGS) entry which is preliminary data.</text>
</comment>
<keyword evidence="1" id="KW-0808">Transferase</keyword>
<proteinExistence type="predicted"/>
<reference evidence="1 2" key="1">
    <citation type="submission" date="2019-08" db="EMBL/GenBank/DDBJ databases">
        <title>Draft genome sequences of two oriental melons (Cucumis melo L. var makuwa).</title>
        <authorList>
            <person name="Kwon S.-Y."/>
        </authorList>
    </citation>
    <scope>NUCLEOTIDE SEQUENCE [LARGE SCALE GENOMIC DNA]</scope>
    <source>
        <strain evidence="2">cv. SW 3</strain>
        <tissue evidence="1">Leaf</tissue>
    </source>
</reference>
<keyword evidence="1" id="KW-0548">Nucleotidyltransferase</keyword>
<dbReference type="InterPro" id="IPR032567">
    <property type="entry name" value="RTL1-rel"/>
</dbReference>
<keyword evidence="1" id="KW-0695">RNA-directed DNA polymerase</keyword>
<dbReference type="CDD" id="cd00303">
    <property type="entry name" value="retropepsin_like"/>
    <property type="match status" value="1"/>
</dbReference>
<sequence>MTQQEAEDAPDVLTGIILICNAPARVLLDPGATHSFVSSMFLTKLNRMLEPLSKELVICTPVGDVLLVGEVLRDCEVVMEGLCMLVNLLPLKLQALDVILGMDFLFTHYASMNCHRKEVTFRKPGSTEVVFRDERKIIPTSLISALKAEKLLRKGCTAFLGTWLRCKKKS</sequence>
<dbReference type="Proteomes" id="UP000321393">
    <property type="component" value="Unassembled WGS sequence"/>
</dbReference>
<dbReference type="PANTHER" id="PTHR15503">
    <property type="entry name" value="LDOC1 RELATED"/>
    <property type="match status" value="1"/>
</dbReference>
<dbReference type="AlphaFoldDB" id="A0A5A7V674"/>
<evidence type="ECO:0000313" key="1">
    <source>
        <dbReference type="EMBL" id="KAA0061996.1"/>
    </source>
</evidence>
<dbReference type="Gene3D" id="2.40.70.10">
    <property type="entry name" value="Acid Proteases"/>
    <property type="match status" value="1"/>
</dbReference>
<organism evidence="1 2">
    <name type="scientific">Cucumis melo var. makuwa</name>
    <name type="common">Oriental melon</name>
    <dbReference type="NCBI Taxonomy" id="1194695"/>
    <lineage>
        <taxon>Eukaryota</taxon>
        <taxon>Viridiplantae</taxon>
        <taxon>Streptophyta</taxon>
        <taxon>Embryophyta</taxon>
        <taxon>Tracheophyta</taxon>
        <taxon>Spermatophyta</taxon>
        <taxon>Magnoliopsida</taxon>
        <taxon>eudicotyledons</taxon>
        <taxon>Gunneridae</taxon>
        <taxon>Pentapetalae</taxon>
        <taxon>rosids</taxon>
        <taxon>fabids</taxon>
        <taxon>Cucurbitales</taxon>
        <taxon>Cucurbitaceae</taxon>
        <taxon>Benincaseae</taxon>
        <taxon>Cucumis</taxon>
    </lineage>
</organism>
<dbReference type="EMBL" id="SSTE01004728">
    <property type="protein sequence ID" value="KAA0061996.1"/>
    <property type="molecule type" value="Genomic_DNA"/>
</dbReference>
<dbReference type="InterPro" id="IPR021109">
    <property type="entry name" value="Peptidase_aspartic_dom_sf"/>
</dbReference>
<accession>A0A5A7V674</accession>
<protein>
    <submittedName>
        <fullName evidence="1">Reverse transcriptase</fullName>
    </submittedName>
</protein>
<dbReference type="Pfam" id="PF08284">
    <property type="entry name" value="RVP_2"/>
    <property type="match status" value="1"/>
</dbReference>
<evidence type="ECO:0000313" key="2">
    <source>
        <dbReference type="Proteomes" id="UP000321393"/>
    </source>
</evidence>